<accession>A0A2X0JIP6</accession>
<evidence type="ECO:0000256" key="1">
    <source>
        <dbReference type="ARBA" id="ARBA00022729"/>
    </source>
</evidence>
<dbReference type="GO" id="GO:0006508">
    <property type="term" value="P:proteolysis"/>
    <property type="evidence" value="ECO:0007669"/>
    <property type="project" value="InterPro"/>
</dbReference>
<name>A0A2X0JIP6_9ACTN</name>
<dbReference type="Gene3D" id="2.40.10.10">
    <property type="entry name" value="Trypsin-like serine proteases"/>
    <property type="match status" value="2"/>
</dbReference>
<evidence type="ECO:0000313" key="4">
    <source>
        <dbReference type="EMBL" id="RAG87598.1"/>
    </source>
</evidence>
<feature type="compositionally biased region" description="Low complexity" evidence="2">
    <location>
        <begin position="80"/>
        <end position="96"/>
    </location>
</feature>
<dbReference type="RefSeq" id="WP_111498630.1">
    <property type="nucleotide sequence ID" value="NZ_QKYN01000003.1"/>
</dbReference>
<dbReference type="InterPro" id="IPR018114">
    <property type="entry name" value="TRYPSIN_HIS"/>
</dbReference>
<evidence type="ECO:0000256" key="3">
    <source>
        <dbReference type="SAM" id="SignalP"/>
    </source>
</evidence>
<evidence type="ECO:0000313" key="5">
    <source>
        <dbReference type="Proteomes" id="UP000248889"/>
    </source>
</evidence>
<comment type="caution">
    <text evidence="4">The sequence shown here is derived from an EMBL/GenBank/DDBJ whole genome shotgun (WGS) entry which is preliminary data.</text>
</comment>
<feature type="chain" id="PRO_5038885604" description="Peptidase" evidence="3">
    <location>
        <begin position="24"/>
        <end position="335"/>
    </location>
</feature>
<dbReference type="Proteomes" id="UP000248889">
    <property type="component" value="Unassembled WGS sequence"/>
</dbReference>
<feature type="compositionally biased region" description="Low complexity" evidence="2">
    <location>
        <begin position="37"/>
        <end position="49"/>
    </location>
</feature>
<dbReference type="InterPro" id="IPR043504">
    <property type="entry name" value="Peptidase_S1_PA_chymotrypsin"/>
</dbReference>
<dbReference type="InterPro" id="IPR050966">
    <property type="entry name" value="Glutamyl_endopeptidase"/>
</dbReference>
<dbReference type="PANTHER" id="PTHR15462">
    <property type="entry name" value="SERINE PROTEASE"/>
    <property type="match status" value="1"/>
</dbReference>
<reference evidence="4 5" key="1">
    <citation type="submission" date="2018-06" db="EMBL/GenBank/DDBJ databases">
        <title>Streptacidiphilus pinicola sp. nov., isolated from pine grove soil.</title>
        <authorList>
            <person name="Roh S.G."/>
            <person name="Park S."/>
            <person name="Kim M.-K."/>
            <person name="Yun B.-R."/>
            <person name="Park J."/>
            <person name="Kim M.J."/>
            <person name="Kim Y.S."/>
            <person name="Kim S.B."/>
        </authorList>
    </citation>
    <scope>NUCLEOTIDE SEQUENCE [LARGE SCALE GENOMIC DNA]</scope>
    <source>
        <strain evidence="4 5">MMS16-CNU450</strain>
    </source>
</reference>
<sequence>MRTIRRVLLPAAAAVLLTLTATGEGQGATPGPESRAAADASAATAAATTTTTDAGAAALAYWTPERMKKATPLDVLPAADPSAATADSAPAAGAVPPSVPPRPAEHPAGSTAGASPHTIYASAAAGRVFFHNPRTGGDYACSASALNSPSRQLVVTAGHCVHGGRGGTWMTKWVYVPDYHNGSAPYGVFAAKSFRTFQGWISSSSAARDVAMVTTWPNNGRKLVDVTGGNGITWNGSRTSRVAVLGYPVNFYRGEVQMYCNGGTSPERGTSRFQIRCHYGQGSSGGPWLRWYNTGNGLGYVDGVTSTGNLSAGWDQSPYFDSYVAALFKAQGSLT</sequence>
<keyword evidence="1 3" id="KW-0732">Signal</keyword>
<dbReference type="EMBL" id="QKYN01000003">
    <property type="protein sequence ID" value="RAG87598.1"/>
    <property type="molecule type" value="Genomic_DNA"/>
</dbReference>
<protein>
    <recommendedName>
        <fullName evidence="6">Peptidase</fullName>
    </recommendedName>
</protein>
<dbReference type="AlphaFoldDB" id="A0A2X0JIP6"/>
<evidence type="ECO:0008006" key="6">
    <source>
        <dbReference type="Google" id="ProtNLM"/>
    </source>
</evidence>
<feature type="region of interest" description="Disordered" evidence="2">
    <location>
        <begin position="80"/>
        <end position="115"/>
    </location>
</feature>
<dbReference type="SUPFAM" id="SSF50494">
    <property type="entry name" value="Trypsin-like serine proteases"/>
    <property type="match status" value="1"/>
</dbReference>
<dbReference type="OrthoDB" id="3507155at2"/>
<dbReference type="PANTHER" id="PTHR15462:SF19">
    <property type="entry name" value="PEPTIDASE S1 DOMAIN-CONTAINING PROTEIN"/>
    <property type="match status" value="1"/>
</dbReference>
<dbReference type="PROSITE" id="PS00134">
    <property type="entry name" value="TRYPSIN_HIS"/>
    <property type="match status" value="1"/>
</dbReference>
<proteinExistence type="predicted"/>
<evidence type="ECO:0000256" key="2">
    <source>
        <dbReference type="SAM" id="MobiDB-lite"/>
    </source>
</evidence>
<dbReference type="GO" id="GO:0004252">
    <property type="term" value="F:serine-type endopeptidase activity"/>
    <property type="evidence" value="ECO:0007669"/>
    <property type="project" value="InterPro"/>
</dbReference>
<feature type="region of interest" description="Disordered" evidence="2">
    <location>
        <begin position="24"/>
        <end position="49"/>
    </location>
</feature>
<gene>
    <name evidence="4" type="ORF">DN069_00285</name>
</gene>
<feature type="signal peptide" evidence="3">
    <location>
        <begin position="1"/>
        <end position="23"/>
    </location>
</feature>
<organism evidence="4 5">
    <name type="scientific">Streptacidiphilus pinicola</name>
    <dbReference type="NCBI Taxonomy" id="2219663"/>
    <lineage>
        <taxon>Bacteria</taxon>
        <taxon>Bacillati</taxon>
        <taxon>Actinomycetota</taxon>
        <taxon>Actinomycetes</taxon>
        <taxon>Kitasatosporales</taxon>
        <taxon>Streptomycetaceae</taxon>
        <taxon>Streptacidiphilus</taxon>
    </lineage>
</organism>
<dbReference type="InterPro" id="IPR009003">
    <property type="entry name" value="Peptidase_S1_PA"/>
</dbReference>
<keyword evidence="5" id="KW-1185">Reference proteome</keyword>